<dbReference type="InterPro" id="IPR003599">
    <property type="entry name" value="Ig_sub"/>
</dbReference>
<dbReference type="SUPFAM" id="SSF52058">
    <property type="entry name" value="L domain-like"/>
    <property type="match status" value="1"/>
</dbReference>
<keyword evidence="5" id="KW-1133">Transmembrane helix</keyword>
<evidence type="ECO:0000259" key="7">
    <source>
        <dbReference type="PROSITE" id="PS50835"/>
    </source>
</evidence>
<evidence type="ECO:0000256" key="5">
    <source>
        <dbReference type="SAM" id="Phobius"/>
    </source>
</evidence>
<dbReference type="Gene3D" id="2.60.40.10">
    <property type="entry name" value="Immunoglobulins"/>
    <property type="match status" value="1"/>
</dbReference>
<dbReference type="GeneTree" id="ENSGT00950000183146"/>
<protein>
    <submittedName>
        <fullName evidence="8">Adhesion molecule with Ig like domain 2</fullName>
    </submittedName>
</protein>
<evidence type="ECO:0000256" key="4">
    <source>
        <dbReference type="ARBA" id="ARBA00023157"/>
    </source>
</evidence>
<evidence type="ECO:0000313" key="8">
    <source>
        <dbReference type="Ensembl" id="ENSPKIP00000010999.1"/>
    </source>
</evidence>
<dbReference type="PRINTS" id="PR00019">
    <property type="entry name" value="LEURICHRPT"/>
</dbReference>
<keyword evidence="3" id="KW-0677">Repeat</keyword>
<keyword evidence="1" id="KW-0433">Leucine-rich repeat</keyword>
<dbReference type="InterPro" id="IPR013783">
    <property type="entry name" value="Ig-like_fold"/>
</dbReference>
<dbReference type="PANTHER" id="PTHR24366">
    <property type="entry name" value="IG(IMMUNOGLOBULIN) AND LRR(LEUCINE RICH REPEAT) DOMAINS"/>
    <property type="match status" value="1"/>
</dbReference>
<proteinExistence type="predicted"/>
<evidence type="ECO:0000256" key="3">
    <source>
        <dbReference type="ARBA" id="ARBA00022737"/>
    </source>
</evidence>
<dbReference type="InterPro" id="IPR007110">
    <property type="entry name" value="Ig-like_dom"/>
</dbReference>
<evidence type="ECO:0000256" key="2">
    <source>
        <dbReference type="ARBA" id="ARBA00022729"/>
    </source>
</evidence>
<keyword evidence="9" id="KW-1185">Reference proteome</keyword>
<dbReference type="PROSITE" id="PS50835">
    <property type="entry name" value="IG_LIKE"/>
    <property type="match status" value="1"/>
</dbReference>
<evidence type="ECO:0000256" key="6">
    <source>
        <dbReference type="SAM" id="SignalP"/>
    </source>
</evidence>
<dbReference type="InterPro" id="IPR032675">
    <property type="entry name" value="LRR_dom_sf"/>
</dbReference>
<keyword evidence="5" id="KW-0472">Membrane</keyword>
<dbReference type="Pfam" id="PF13855">
    <property type="entry name" value="LRR_8"/>
    <property type="match status" value="1"/>
</dbReference>
<dbReference type="InterPro" id="IPR036179">
    <property type="entry name" value="Ig-like_dom_sf"/>
</dbReference>
<keyword evidence="4" id="KW-1015">Disulfide bond</keyword>
<feature type="transmembrane region" description="Helical" evidence="5">
    <location>
        <begin position="385"/>
        <end position="408"/>
    </location>
</feature>
<dbReference type="STRING" id="1676925.ENSPKIP00000010999"/>
<dbReference type="Proteomes" id="UP000261540">
    <property type="component" value="Unplaced"/>
</dbReference>
<dbReference type="Pfam" id="PF00560">
    <property type="entry name" value="LRR_1"/>
    <property type="match status" value="1"/>
</dbReference>
<dbReference type="Pfam" id="PF13895">
    <property type="entry name" value="Ig_2"/>
    <property type="match status" value="1"/>
</dbReference>
<keyword evidence="5" id="KW-0812">Transmembrane</keyword>
<dbReference type="PROSITE" id="PS51450">
    <property type="entry name" value="LRR"/>
    <property type="match status" value="4"/>
</dbReference>
<dbReference type="InterPro" id="IPR001611">
    <property type="entry name" value="Leu-rich_rpt"/>
</dbReference>
<dbReference type="PANTHER" id="PTHR24366:SF153">
    <property type="entry name" value="ELRR (EXTRACELLULAR LEUCINE-RICH REPEAT) ONLY"/>
    <property type="match status" value="1"/>
</dbReference>
<reference evidence="8" key="2">
    <citation type="submission" date="2025-09" db="UniProtKB">
        <authorList>
            <consortium name="Ensembl"/>
        </authorList>
    </citation>
    <scope>IDENTIFICATION</scope>
</reference>
<dbReference type="SMART" id="SM00369">
    <property type="entry name" value="LRR_TYP"/>
    <property type="match status" value="6"/>
</dbReference>
<feature type="domain" description="Ig-like" evidence="7">
    <location>
        <begin position="297"/>
        <end position="374"/>
    </location>
</feature>
<name>A0A3B3QYK5_9TELE</name>
<dbReference type="Gene3D" id="3.80.10.10">
    <property type="entry name" value="Ribonuclease Inhibitor"/>
    <property type="match status" value="1"/>
</dbReference>
<dbReference type="InterPro" id="IPR003591">
    <property type="entry name" value="Leu-rich_rpt_typical-subtyp"/>
</dbReference>
<dbReference type="SMART" id="SM00409">
    <property type="entry name" value="IG"/>
    <property type="match status" value="1"/>
</dbReference>
<organism evidence="8 9">
    <name type="scientific">Paramormyrops kingsleyae</name>
    <dbReference type="NCBI Taxonomy" id="1676925"/>
    <lineage>
        <taxon>Eukaryota</taxon>
        <taxon>Metazoa</taxon>
        <taxon>Chordata</taxon>
        <taxon>Craniata</taxon>
        <taxon>Vertebrata</taxon>
        <taxon>Euteleostomi</taxon>
        <taxon>Actinopterygii</taxon>
        <taxon>Neopterygii</taxon>
        <taxon>Teleostei</taxon>
        <taxon>Osteoglossocephala</taxon>
        <taxon>Osteoglossomorpha</taxon>
        <taxon>Osteoglossiformes</taxon>
        <taxon>Mormyridae</taxon>
        <taxon>Paramormyrops</taxon>
    </lineage>
</organism>
<dbReference type="Ensembl" id="ENSPKIT00000035138.1">
    <property type="protein sequence ID" value="ENSPKIP00000010999.1"/>
    <property type="gene ID" value="ENSPKIG00000025493.1"/>
</dbReference>
<sequence length="488" mass="53245">MLPAWLHSCPQGAQKLLCRRVGVALGLLCCMCLVHSDMQGCLSACLCAGDVVACSGRNISSVSMHGLTFASRLDLSYNQISVLDAEWTPVPLAKLDTLILSHNVISHLSPGSLCRLPILRYADLSSNRLRSLSALTFCELQHLEVLLLFNNQISEISPQSFAGLHSLHRVYLSWNRLTEFPTGILVGKLSLPHLEFLDLSNNLLTGVPVHDIMSLPSRQQAGIYLHGNPLVCDCALHALLWYWARRSFLPVIDFRGDYTCFLSGFGTAVSPLPLNCSGRVMDAPLDYERGVSKVHVGDTLILHCGDSAPAQLHEPLLWLTPAQSVLWPGDHTEALRVYPNGSLLLTAARPEDSGTYTCITFMSMGNLSRTVEVVVRERDPNDQTFSTALTTLASCGTSLVLVLLYLYLTPCHYWCKDKKASRLARNHANVWGGTRYETEGDTHTSRTGSPVVGVVFTLPDDGNASYTQGISAGPMDDALGGTVNTHDS</sequence>
<dbReference type="AlphaFoldDB" id="A0A3B3QYK5"/>
<keyword evidence="2 6" id="KW-0732">Signal</keyword>
<accession>A0A3B3QYK5</accession>
<evidence type="ECO:0000313" key="9">
    <source>
        <dbReference type="Proteomes" id="UP000261540"/>
    </source>
</evidence>
<dbReference type="SUPFAM" id="SSF48726">
    <property type="entry name" value="Immunoglobulin"/>
    <property type="match status" value="1"/>
</dbReference>
<feature type="signal peptide" evidence="6">
    <location>
        <begin position="1"/>
        <end position="36"/>
    </location>
</feature>
<reference evidence="8" key="1">
    <citation type="submission" date="2025-08" db="UniProtKB">
        <authorList>
            <consortium name="Ensembl"/>
        </authorList>
    </citation>
    <scope>IDENTIFICATION</scope>
</reference>
<feature type="chain" id="PRO_5017477065" evidence="6">
    <location>
        <begin position="37"/>
        <end position="488"/>
    </location>
</feature>
<dbReference type="OrthoDB" id="676979at2759"/>
<evidence type="ECO:0000256" key="1">
    <source>
        <dbReference type="ARBA" id="ARBA00022614"/>
    </source>
</evidence>